<evidence type="ECO:0000256" key="3">
    <source>
        <dbReference type="SAM" id="SignalP"/>
    </source>
</evidence>
<feature type="compositionally biased region" description="Low complexity" evidence="2">
    <location>
        <begin position="325"/>
        <end position="340"/>
    </location>
</feature>
<dbReference type="AlphaFoldDB" id="A0A3M0MFV5"/>
<feature type="domain" description="OmpA-like" evidence="4">
    <location>
        <begin position="596"/>
        <end position="721"/>
    </location>
</feature>
<evidence type="ECO:0000313" key="6">
    <source>
        <dbReference type="Proteomes" id="UP000273516"/>
    </source>
</evidence>
<organism evidence="5 6">
    <name type="scientific">Paracoccus alkanivorans</name>
    <dbReference type="NCBI Taxonomy" id="2116655"/>
    <lineage>
        <taxon>Bacteria</taxon>
        <taxon>Pseudomonadati</taxon>
        <taxon>Pseudomonadota</taxon>
        <taxon>Alphaproteobacteria</taxon>
        <taxon>Rhodobacterales</taxon>
        <taxon>Paracoccaceae</taxon>
        <taxon>Paracoccus</taxon>
    </lineage>
</organism>
<feature type="compositionally biased region" description="Acidic residues" evidence="2">
    <location>
        <begin position="75"/>
        <end position="133"/>
    </location>
</feature>
<feature type="compositionally biased region" description="Low complexity" evidence="2">
    <location>
        <begin position="247"/>
        <end position="262"/>
    </location>
</feature>
<dbReference type="CDD" id="cd07185">
    <property type="entry name" value="OmpA_C-like"/>
    <property type="match status" value="1"/>
</dbReference>
<dbReference type="PANTHER" id="PTHR30329">
    <property type="entry name" value="STATOR ELEMENT OF FLAGELLAR MOTOR COMPLEX"/>
    <property type="match status" value="1"/>
</dbReference>
<feature type="compositionally biased region" description="Low complexity" evidence="2">
    <location>
        <begin position="169"/>
        <end position="184"/>
    </location>
</feature>
<dbReference type="OrthoDB" id="9792021at2"/>
<dbReference type="Proteomes" id="UP000273516">
    <property type="component" value="Unassembled WGS sequence"/>
</dbReference>
<feature type="compositionally biased region" description="Acidic residues" evidence="2">
    <location>
        <begin position="224"/>
        <end position="246"/>
    </location>
</feature>
<dbReference type="EMBL" id="QOKZ01000002">
    <property type="protein sequence ID" value="RMC36275.1"/>
    <property type="molecule type" value="Genomic_DNA"/>
</dbReference>
<evidence type="ECO:0000313" key="5">
    <source>
        <dbReference type="EMBL" id="RMC36275.1"/>
    </source>
</evidence>
<dbReference type="GO" id="GO:0016020">
    <property type="term" value="C:membrane"/>
    <property type="evidence" value="ECO:0007669"/>
    <property type="project" value="UniProtKB-UniRule"/>
</dbReference>
<proteinExistence type="predicted"/>
<reference evidence="5 6" key="1">
    <citation type="submission" date="2018-07" db="EMBL/GenBank/DDBJ databases">
        <authorList>
            <person name="Zhang Y."/>
            <person name="Wang L."/>
            <person name="Ma S."/>
        </authorList>
    </citation>
    <scope>NUCLEOTIDE SEQUENCE [LARGE SCALE GENOMIC DNA]</scope>
    <source>
        <strain evidence="5 6">4-2</strain>
    </source>
</reference>
<sequence length="721" mass="74283">MQMRRIIHNSTAIAACLSLLAPHLAMAETSLVDGVALERAAKQSKAGQEQAGFDVIAQADTETVLPVEPGTAEQTEAEAEAAAEAEAEAEAEAAAEAETEAAAEAEAAEPVEAETEAAAEAEAAEPVEAETEAPTDSTAATSESTESTDEDALADALAEEEKAAEETGGEAAETGDAAATSESTESTEEDALADALAEEEQATEEAGGEAAETGDAAATSESTESTEEDALADALAEEEQAAEEAGGEAAETGDAAATSESTESTDEDALADALAEEEKAAEEAGEETAETGDAAAASESTESTDEDALADALAEEEKAAEESGGETAETGDAAAASESTESTHEDALAEEGGAETEAAKEAAAATEAPTAAALTAESGEGEVVEQQVTEENSRSSSEDFETSLRDALSGVTGQDGQEQTANADEDDDNNDLAKALLLGAGAVVVGSMLNNNREVTLSTPDRVVVTRADGSQEVIKDEVALLRQPGSTITTENFDDGSSRTVVTRADGSQVVTIRDADLRVLRRTLVSADGSSTQLIDDTAGVEPVDIASLPAPAEPVETGEGPLDEEELRAALLRETDIDRRFTLGQIRNIAEVRALVAPVNIDAITFETGSAAIKSDQAKQLSALGNVIQGAISENPREIFLIEGHTDTVGDAAMNLALSDRRAESVALALSEYFDVPPENLVVQGYGEQFLQVRAEGDIRENRRASVRRITDLLQTSE</sequence>
<protein>
    <submittedName>
        <fullName evidence="5">OmpA family protein</fullName>
    </submittedName>
</protein>
<dbReference type="SUPFAM" id="SSF103088">
    <property type="entry name" value="OmpA-like"/>
    <property type="match status" value="1"/>
</dbReference>
<dbReference type="PROSITE" id="PS51123">
    <property type="entry name" value="OMPA_2"/>
    <property type="match status" value="1"/>
</dbReference>
<keyword evidence="1" id="KW-0472">Membrane</keyword>
<evidence type="ECO:0000256" key="2">
    <source>
        <dbReference type="SAM" id="MobiDB-lite"/>
    </source>
</evidence>
<feature type="compositionally biased region" description="Acidic residues" evidence="2">
    <location>
        <begin position="185"/>
        <end position="207"/>
    </location>
</feature>
<accession>A0A3M0MFV5</accession>
<feature type="signal peptide" evidence="3">
    <location>
        <begin position="1"/>
        <end position="27"/>
    </location>
</feature>
<feature type="compositionally biased region" description="Low complexity" evidence="2">
    <location>
        <begin position="208"/>
        <end position="223"/>
    </location>
</feature>
<feature type="compositionally biased region" description="Low complexity" evidence="2">
    <location>
        <begin position="291"/>
        <end position="301"/>
    </location>
</feature>
<dbReference type="InterPro" id="IPR006665">
    <property type="entry name" value="OmpA-like"/>
</dbReference>
<comment type="caution">
    <text evidence="5">The sequence shown here is derived from an EMBL/GenBank/DDBJ whole genome shotgun (WGS) entry which is preliminary data.</text>
</comment>
<name>A0A3M0MFV5_9RHOB</name>
<feature type="compositionally biased region" description="Low complexity" evidence="2">
    <location>
        <begin position="134"/>
        <end position="145"/>
    </location>
</feature>
<dbReference type="InterPro" id="IPR050330">
    <property type="entry name" value="Bact_OuterMem_StrucFunc"/>
</dbReference>
<dbReference type="PROSITE" id="PS51257">
    <property type="entry name" value="PROKAR_LIPOPROTEIN"/>
    <property type="match status" value="1"/>
</dbReference>
<evidence type="ECO:0000256" key="1">
    <source>
        <dbReference type="PROSITE-ProRule" id="PRU00473"/>
    </source>
</evidence>
<dbReference type="InterPro" id="IPR036737">
    <property type="entry name" value="OmpA-like_sf"/>
</dbReference>
<dbReference type="PANTHER" id="PTHR30329:SF21">
    <property type="entry name" value="LIPOPROTEIN YIAD-RELATED"/>
    <property type="match status" value="1"/>
</dbReference>
<keyword evidence="3" id="KW-0732">Signal</keyword>
<keyword evidence="6" id="KW-1185">Reference proteome</keyword>
<gene>
    <name evidence="5" type="ORF">C9E81_06205</name>
</gene>
<feature type="compositionally biased region" description="Low complexity" evidence="2">
    <location>
        <begin position="361"/>
        <end position="378"/>
    </location>
</feature>
<evidence type="ECO:0000259" key="4">
    <source>
        <dbReference type="PROSITE" id="PS51123"/>
    </source>
</evidence>
<dbReference type="Gene3D" id="3.30.1330.60">
    <property type="entry name" value="OmpA-like domain"/>
    <property type="match status" value="1"/>
</dbReference>
<feature type="chain" id="PRO_5018072136" evidence="3">
    <location>
        <begin position="28"/>
        <end position="721"/>
    </location>
</feature>
<feature type="region of interest" description="Disordered" evidence="2">
    <location>
        <begin position="71"/>
        <end position="404"/>
    </location>
</feature>
<dbReference type="Pfam" id="PF00691">
    <property type="entry name" value="OmpA"/>
    <property type="match status" value="1"/>
</dbReference>